<evidence type="ECO:0000313" key="3">
    <source>
        <dbReference type="EMBL" id="CAE6357265.1"/>
    </source>
</evidence>
<accession>A0A8H2WDB7</accession>
<gene>
    <name evidence="3" type="ORF">RDB_LOCUS9895</name>
</gene>
<feature type="transmembrane region" description="Helical" evidence="2">
    <location>
        <begin position="59"/>
        <end position="77"/>
    </location>
</feature>
<dbReference type="Proteomes" id="UP000663843">
    <property type="component" value="Unassembled WGS sequence"/>
</dbReference>
<keyword evidence="2" id="KW-0472">Membrane</keyword>
<dbReference type="EMBL" id="CAJMWT010000841">
    <property type="protein sequence ID" value="CAE6357265.1"/>
    <property type="molecule type" value="Genomic_DNA"/>
</dbReference>
<feature type="region of interest" description="Disordered" evidence="1">
    <location>
        <begin position="1"/>
        <end position="33"/>
    </location>
</feature>
<name>A0A8H2WDB7_9AGAM</name>
<evidence type="ECO:0000313" key="4">
    <source>
        <dbReference type="Proteomes" id="UP000663843"/>
    </source>
</evidence>
<evidence type="ECO:0000256" key="2">
    <source>
        <dbReference type="SAM" id="Phobius"/>
    </source>
</evidence>
<keyword evidence="2" id="KW-1133">Transmembrane helix</keyword>
<reference evidence="3" key="1">
    <citation type="submission" date="2021-01" db="EMBL/GenBank/DDBJ databases">
        <authorList>
            <person name="Kaushik A."/>
        </authorList>
    </citation>
    <scope>NUCLEOTIDE SEQUENCE</scope>
    <source>
        <strain evidence="3">AG2-2IIIB</strain>
    </source>
</reference>
<evidence type="ECO:0000256" key="1">
    <source>
        <dbReference type="SAM" id="MobiDB-lite"/>
    </source>
</evidence>
<dbReference type="AlphaFoldDB" id="A0A8H2WDB7"/>
<comment type="caution">
    <text evidence="3">The sequence shown here is derived from an EMBL/GenBank/DDBJ whole genome shotgun (WGS) entry which is preliminary data.</text>
</comment>
<keyword evidence="2" id="KW-0812">Transmembrane</keyword>
<organism evidence="3 4">
    <name type="scientific">Rhizoctonia solani</name>
    <dbReference type="NCBI Taxonomy" id="456999"/>
    <lineage>
        <taxon>Eukaryota</taxon>
        <taxon>Fungi</taxon>
        <taxon>Dikarya</taxon>
        <taxon>Basidiomycota</taxon>
        <taxon>Agaricomycotina</taxon>
        <taxon>Agaricomycetes</taxon>
        <taxon>Cantharellales</taxon>
        <taxon>Ceratobasidiaceae</taxon>
        <taxon>Rhizoctonia</taxon>
    </lineage>
</organism>
<proteinExistence type="predicted"/>
<protein>
    <submittedName>
        <fullName evidence="3">Uncharacterized protein</fullName>
    </submittedName>
</protein>
<sequence>MNSSHAGYVPLPAYDSEPSSPVYPPDYDDQRRGRLGQSYRDAVAALEADPRFHRDEPKAWQRVLLLVVMGVLFYLAYTMKADTPFGNGLFTLYTIL</sequence>